<dbReference type="PANTHER" id="PTHR31111:SF139">
    <property type="entry name" value="F-BOX ASSOCIATED DOMAIN-CONTAINING PROTEIN"/>
    <property type="match status" value="1"/>
</dbReference>
<dbReference type="PANTHER" id="PTHR31111">
    <property type="entry name" value="BNAA05G37150D PROTEIN-RELATED"/>
    <property type="match status" value="1"/>
</dbReference>
<keyword evidence="3" id="KW-1185">Reference proteome</keyword>
<evidence type="ECO:0000313" key="2">
    <source>
        <dbReference type="EMBL" id="CAI9104923.1"/>
    </source>
</evidence>
<sequence>MRFKSVRKSWYALIQHNWDFARTHYANSQTRPESSSHLLFSVDSIHEAIFPASNPVVDGDGVVFSTQLPTHHFQDHKNYGFPVTNIVNGLICVLPWYRFRLELLNLTTMEKRALPRKSYSPGSIFSPCYLGFDPVSNHYKVLLFCIRKRKFFVITLIKSSTDDTMPPTWREVASSPRFGITEFNPLAMLNSNVYTVVYADGAIYWTKKRDNEWADEEELKFFSPGGERVLQYFDFADELFKLLKLPKHAPEFDSEIMTEVGGNFTWAGWVKDHDDGVYGEITLWMLTNKRDDTWVKSIIELPKHHFCRELSIVGTGGEKILITSSISRRKNPWRYLEVDSRDDEADVLIFCDLGEKDNEKKKYEIKQLRGLKAGTKKKIPKFLLDKVQSVDISYYVENILPLSLLLPELPNDESSLKDLWDNLYI</sequence>
<evidence type="ECO:0000313" key="3">
    <source>
        <dbReference type="Proteomes" id="UP001161247"/>
    </source>
</evidence>
<dbReference type="InterPro" id="IPR017451">
    <property type="entry name" value="F-box-assoc_interact_dom"/>
</dbReference>
<dbReference type="Pfam" id="PF08268">
    <property type="entry name" value="FBA_3"/>
    <property type="match status" value="1"/>
</dbReference>
<accession>A0AAV1DDD9</accession>
<proteinExistence type="predicted"/>
<organism evidence="2 3">
    <name type="scientific">Oldenlandia corymbosa var. corymbosa</name>
    <dbReference type="NCBI Taxonomy" id="529605"/>
    <lineage>
        <taxon>Eukaryota</taxon>
        <taxon>Viridiplantae</taxon>
        <taxon>Streptophyta</taxon>
        <taxon>Embryophyta</taxon>
        <taxon>Tracheophyta</taxon>
        <taxon>Spermatophyta</taxon>
        <taxon>Magnoliopsida</taxon>
        <taxon>eudicotyledons</taxon>
        <taxon>Gunneridae</taxon>
        <taxon>Pentapetalae</taxon>
        <taxon>asterids</taxon>
        <taxon>lamiids</taxon>
        <taxon>Gentianales</taxon>
        <taxon>Rubiaceae</taxon>
        <taxon>Rubioideae</taxon>
        <taxon>Spermacoceae</taxon>
        <taxon>Hedyotis-Oldenlandia complex</taxon>
        <taxon>Oldenlandia</taxon>
    </lineage>
</organism>
<dbReference type="Proteomes" id="UP001161247">
    <property type="component" value="Chromosome 5"/>
</dbReference>
<evidence type="ECO:0000259" key="1">
    <source>
        <dbReference type="Pfam" id="PF08268"/>
    </source>
</evidence>
<feature type="domain" description="F-box associated beta-propeller type 3" evidence="1">
    <location>
        <begin position="70"/>
        <end position="323"/>
    </location>
</feature>
<protein>
    <submittedName>
        <fullName evidence="2">OLC1v1003714C1</fullName>
    </submittedName>
</protein>
<name>A0AAV1DDD9_OLDCO</name>
<dbReference type="InterPro" id="IPR013187">
    <property type="entry name" value="F-box-assoc_dom_typ3"/>
</dbReference>
<dbReference type="AlphaFoldDB" id="A0AAV1DDD9"/>
<gene>
    <name evidence="2" type="ORF">OLC1_LOCUS13734</name>
</gene>
<reference evidence="2" key="1">
    <citation type="submission" date="2023-03" db="EMBL/GenBank/DDBJ databases">
        <authorList>
            <person name="Julca I."/>
        </authorList>
    </citation>
    <scope>NUCLEOTIDE SEQUENCE</scope>
</reference>
<dbReference type="NCBIfam" id="TIGR01640">
    <property type="entry name" value="F_box_assoc_1"/>
    <property type="match status" value="1"/>
</dbReference>
<dbReference type="EMBL" id="OX459122">
    <property type="protein sequence ID" value="CAI9104923.1"/>
    <property type="molecule type" value="Genomic_DNA"/>
</dbReference>